<evidence type="ECO:0000313" key="3">
    <source>
        <dbReference type="Proteomes" id="UP000215539"/>
    </source>
</evidence>
<accession>A0AAX2H194</accession>
<reference evidence="2 3" key="1">
    <citation type="submission" date="2017-06" db="EMBL/GenBank/DDBJ databases">
        <authorList>
            <consortium name="Pathogen Informatics"/>
        </authorList>
    </citation>
    <scope>NUCLEOTIDE SEQUENCE [LARGE SCALE GENOMIC DNA]</scope>
    <source>
        <strain evidence="2 3">NCTC12947</strain>
    </source>
</reference>
<dbReference type="EMBL" id="LT906449">
    <property type="protein sequence ID" value="SNV15158.1"/>
    <property type="molecule type" value="Genomic_DNA"/>
</dbReference>
<dbReference type="Proteomes" id="UP000215539">
    <property type="component" value="Chromosome 1"/>
</dbReference>
<dbReference type="RefSeq" id="WP_082752996.1">
    <property type="nucleotide sequence ID" value="NZ_CP014227.1"/>
</dbReference>
<dbReference type="Pfam" id="PF11138">
    <property type="entry name" value="DUF2911"/>
    <property type="match status" value="1"/>
</dbReference>
<proteinExistence type="predicted"/>
<protein>
    <submittedName>
        <fullName evidence="2">Protein of uncharacterized function (DUF2911)</fullName>
    </submittedName>
</protein>
<sequence>MKQLIIIALFLIGSATYAQGFTSPMASPRQTITQQFSISQVRVDYGRPSVRGRKIFGELVPYGKIWRLGANEATNITFQQPVKFGGKPVKKGSYAIFVTPEAQQWTVVLNYDAHAWGAYSYDPNENAIEFKVPVSQTKDLQEALEFSFESISNDKMNLVIRWEYTKVEIPIEVYKKETTDKIIDLLKDVKQFERELEGDDQQKQQAK</sequence>
<keyword evidence="1" id="KW-0732">Signal</keyword>
<organism evidence="2 3">
    <name type="scientific">Capnocytophaga haemolytica</name>
    <dbReference type="NCBI Taxonomy" id="45243"/>
    <lineage>
        <taxon>Bacteria</taxon>
        <taxon>Pseudomonadati</taxon>
        <taxon>Bacteroidota</taxon>
        <taxon>Flavobacteriia</taxon>
        <taxon>Flavobacteriales</taxon>
        <taxon>Flavobacteriaceae</taxon>
        <taxon>Capnocytophaga</taxon>
    </lineage>
</organism>
<feature type="chain" id="PRO_5043836243" evidence="1">
    <location>
        <begin position="21"/>
        <end position="207"/>
    </location>
</feature>
<name>A0AAX2H194_9FLAO</name>
<feature type="signal peptide" evidence="1">
    <location>
        <begin position="1"/>
        <end position="20"/>
    </location>
</feature>
<evidence type="ECO:0000313" key="2">
    <source>
        <dbReference type="EMBL" id="SNV15158.1"/>
    </source>
</evidence>
<dbReference type="AlphaFoldDB" id="A0AAX2H194"/>
<evidence type="ECO:0000256" key="1">
    <source>
        <dbReference type="SAM" id="SignalP"/>
    </source>
</evidence>
<gene>
    <name evidence="2" type="ORF">SAMEA44541418_02007</name>
</gene>
<dbReference type="InterPro" id="IPR021314">
    <property type="entry name" value="DUF2911"/>
</dbReference>